<comment type="caution">
    <text evidence="1">The sequence shown here is derived from an EMBL/GenBank/DDBJ whole genome shotgun (WGS) entry which is preliminary data.</text>
</comment>
<accession>A0AA38PMX8</accession>
<dbReference type="SUPFAM" id="SSF103196">
    <property type="entry name" value="Roadblock/LC7 domain"/>
    <property type="match status" value="1"/>
</dbReference>
<dbReference type="AlphaFoldDB" id="A0AA38PMX8"/>
<proteinExistence type="predicted"/>
<dbReference type="Proteomes" id="UP001163846">
    <property type="component" value="Unassembled WGS sequence"/>
</dbReference>
<gene>
    <name evidence="1" type="ORF">F5878DRAFT_654906</name>
</gene>
<evidence type="ECO:0000313" key="1">
    <source>
        <dbReference type="EMBL" id="KAJ3845545.1"/>
    </source>
</evidence>
<dbReference type="Gene3D" id="3.30.450.30">
    <property type="entry name" value="Dynein light chain 2a, cytoplasmic"/>
    <property type="match status" value="1"/>
</dbReference>
<keyword evidence="2" id="KW-1185">Reference proteome</keyword>
<sequence length="154" mass="17186">MLKLSTLHTYLNQVLDLPCLHTAILLTPTGQLISYASDPTRSKEDIRSVVGLSGDSFLEVEEQGFAIFEIKGKPHLGSIYVQAINEEDSSQDNWQPLMLLVLNFTNGYDQEVVRLKAKALATHLAKSLSKYRDYLIFPRPPPTSSNISSPTPIR</sequence>
<dbReference type="EMBL" id="MU805935">
    <property type="protein sequence ID" value="KAJ3845545.1"/>
    <property type="molecule type" value="Genomic_DNA"/>
</dbReference>
<organism evidence="1 2">
    <name type="scientific">Lentinula raphanica</name>
    <dbReference type="NCBI Taxonomy" id="153919"/>
    <lineage>
        <taxon>Eukaryota</taxon>
        <taxon>Fungi</taxon>
        <taxon>Dikarya</taxon>
        <taxon>Basidiomycota</taxon>
        <taxon>Agaricomycotina</taxon>
        <taxon>Agaricomycetes</taxon>
        <taxon>Agaricomycetidae</taxon>
        <taxon>Agaricales</taxon>
        <taxon>Marasmiineae</taxon>
        <taxon>Omphalotaceae</taxon>
        <taxon>Lentinula</taxon>
    </lineage>
</organism>
<reference evidence="1" key="1">
    <citation type="submission" date="2022-08" db="EMBL/GenBank/DDBJ databases">
        <authorList>
            <consortium name="DOE Joint Genome Institute"/>
            <person name="Min B."/>
            <person name="Riley R."/>
            <person name="Sierra-Patev S."/>
            <person name="Naranjo-Ortiz M."/>
            <person name="Looney B."/>
            <person name="Konkel Z."/>
            <person name="Slot J.C."/>
            <person name="Sakamoto Y."/>
            <person name="Steenwyk J.L."/>
            <person name="Rokas A."/>
            <person name="Carro J."/>
            <person name="Camarero S."/>
            <person name="Ferreira P."/>
            <person name="Molpeceres G."/>
            <person name="Ruiz-Duenas F.J."/>
            <person name="Serrano A."/>
            <person name="Henrissat B."/>
            <person name="Drula E."/>
            <person name="Hughes K.W."/>
            <person name="Mata J.L."/>
            <person name="Ishikawa N.K."/>
            <person name="Vargas-Isla R."/>
            <person name="Ushijima S."/>
            <person name="Smith C.A."/>
            <person name="Ahrendt S."/>
            <person name="Andreopoulos W."/>
            <person name="He G."/>
            <person name="Labutti K."/>
            <person name="Lipzen A."/>
            <person name="Ng V."/>
            <person name="Sandor L."/>
            <person name="Barry K."/>
            <person name="Martinez A.T."/>
            <person name="Xiao Y."/>
            <person name="Gibbons J.G."/>
            <person name="Terashima K."/>
            <person name="Hibbett D.S."/>
            <person name="Grigoriev I.V."/>
        </authorList>
    </citation>
    <scope>NUCLEOTIDE SEQUENCE</scope>
    <source>
        <strain evidence="1">TFB9207</strain>
    </source>
</reference>
<name>A0AA38PMX8_9AGAR</name>
<evidence type="ECO:0000313" key="2">
    <source>
        <dbReference type="Proteomes" id="UP001163846"/>
    </source>
</evidence>
<protein>
    <submittedName>
        <fullName evidence="1">Uncharacterized protein</fullName>
    </submittedName>
</protein>